<evidence type="ECO:0000256" key="2">
    <source>
        <dbReference type="ARBA" id="ARBA00022707"/>
    </source>
</evidence>
<organism evidence="7 8">
    <name type="scientific">Tetraparma gracilis</name>
    <dbReference type="NCBI Taxonomy" id="2962635"/>
    <lineage>
        <taxon>Eukaryota</taxon>
        <taxon>Sar</taxon>
        <taxon>Stramenopiles</taxon>
        <taxon>Ochrophyta</taxon>
        <taxon>Bolidophyceae</taxon>
        <taxon>Parmales</taxon>
        <taxon>Triparmaceae</taxon>
        <taxon>Tetraparma</taxon>
    </lineage>
</organism>
<dbReference type="Proteomes" id="UP001165060">
    <property type="component" value="Unassembled WGS sequence"/>
</dbReference>
<evidence type="ECO:0000256" key="5">
    <source>
        <dbReference type="ARBA" id="ARBA00023288"/>
    </source>
</evidence>
<dbReference type="EMBL" id="BRYB01001223">
    <property type="protein sequence ID" value="GMI20909.1"/>
    <property type="molecule type" value="Genomic_DNA"/>
</dbReference>
<dbReference type="PRINTS" id="PR00450">
    <property type="entry name" value="RECOVERIN"/>
</dbReference>
<keyword evidence="5" id="KW-0449">Lipoprotein</keyword>
<keyword evidence="2" id="KW-0519">Myristate</keyword>
<protein>
    <recommendedName>
        <fullName evidence="6">EF-hand domain-containing protein</fullName>
    </recommendedName>
</protein>
<evidence type="ECO:0000259" key="6">
    <source>
        <dbReference type="PROSITE" id="PS50222"/>
    </source>
</evidence>
<dbReference type="InterPro" id="IPR002048">
    <property type="entry name" value="EF_hand_dom"/>
</dbReference>
<dbReference type="SUPFAM" id="SSF47473">
    <property type="entry name" value="EF-hand"/>
    <property type="match status" value="1"/>
</dbReference>
<dbReference type="Gene3D" id="1.10.238.10">
    <property type="entry name" value="EF-hand"/>
    <property type="match status" value="1"/>
</dbReference>
<evidence type="ECO:0000313" key="8">
    <source>
        <dbReference type="Proteomes" id="UP001165060"/>
    </source>
</evidence>
<name>A0ABQ6M765_9STRA</name>
<keyword evidence="3" id="KW-0479">Metal-binding</keyword>
<comment type="caution">
    <text evidence="7">The sequence shown here is derived from an EMBL/GenBank/DDBJ whole genome shotgun (WGS) entry which is preliminary data.</text>
</comment>
<proteinExistence type="inferred from homology"/>
<feature type="domain" description="EF-hand" evidence="6">
    <location>
        <begin position="40"/>
        <end position="75"/>
    </location>
</feature>
<evidence type="ECO:0000256" key="3">
    <source>
        <dbReference type="ARBA" id="ARBA00022723"/>
    </source>
</evidence>
<dbReference type="PANTHER" id="PTHR23055:SF178">
    <property type="entry name" value="NEUROCALCIN HOMOLOG"/>
    <property type="match status" value="1"/>
</dbReference>
<dbReference type="InterPro" id="IPR011992">
    <property type="entry name" value="EF-hand-dom_pair"/>
</dbReference>
<keyword evidence="8" id="KW-1185">Reference proteome</keyword>
<dbReference type="InterPro" id="IPR028846">
    <property type="entry name" value="Recoverin"/>
</dbReference>
<gene>
    <name evidence="7" type="ORF">TeGR_g11</name>
</gene>
<keyword evidence="4" id="KW-0677">Repeat</keyword>
<evidence type="ECO:0000256" key="1">
    <source>
        <dbReference type="ARBA" id="ARBA00006049"/>
    </source>
</evidence>
<dbReference type="PROSITE" id="PS50222">
    <property type="entry name" value="EF_HAND_2"/>
    <property type="match status" value="2"/>
</dbReference>
<evidence type="ECO:0000256" key="4">
    <source>
        <dbReference type="ARBA" id="ARBA00022737"/>
    </source>
</evidence>
<accession>A0ABQ6M765</accession>
<feature type="domain" description="EF-hand" evidence="6">
    <location>
        <begin position="76"/>
        <end position="111"/>
    </location>
</feature>
<sequence>MGLRSELQTAAAEKHGSGHHKMITRKNFDNAMAQLHIEDADQEIFDRLFTLFDKTGAGKVNYLELIVGLSPIVNGTLTDRLVLAFELADEEGRGHVTKDEMLFVFKAMNSTSNFLGDPTMEPETIEELCESLFISTMESENLAEAFDYGQENVSSINEHPIFEAWLRAKDDELVESNAS</sequence>
<reference evidence="7 8" key="1">
    <citation type="journal article" date="2023" name="Commun. Biol.">
        <title>Genome analysis of Parmales, the sister group of diatoms, reveals the evolutionary specialization of diatoms from phago-mixotrophs to photoautotrophs.</title>
        <authorList>
            <person name="Ban H."/>
            <person name="Sato S."/>
            <person name="Yoshikawa S."/>
            <person name="Yamada K."/>
            <person name="Nakamura Y."/>
            <person name="Ichinomiya M."/>
            <person name="Sato N."/>
            <person name="Blanc-Mathieu R."/>
            <person name="Endo H."/>
            <person name="Kuwata A."/>
            <person name="Ogata H."/>
        </authorList>
    </citation>
    <scope>NUCLEOTIDE SEQUENCE [LARGE SCALE GENOMIC DNA]</scope>
</reference>
<dbReference type="SMART" id="SM00054">
    <property type="entry name" value="EFh"/>
    <property type="match status" value="2"/>
</dbReference>
<evidence type="ECO:0000313" key="7">
    <source>
        <dbReference type="EMBL" id="GMI20909.1"/>
    </source>
</evidence>
<dbReference type="PANTHER" id="PTHR23055">
    <property type="entry name" value="CALCIUM BINDING PROTEINS"/>
    <property type="match status" value="1"/>
</dbReference>
<comment type="similarity">
    <text evidence="1">Belongs to the recoverin family.</text>
</comment>